<dbReference type="AlphaFoldDB" id="A0A067QSG6"/>
<protein>
    <submittedName>
        <fullName evidence="1">Uncharacterized protein</fullName>
    </submittedName>
</protein>
<dbReference type="Proteomes" id="UP000027135">
    <property type="component" value="Unassembled WGS sequence"/>
</dbReference>
<evidence type="ECO:0000313" key="2">
    <source>
        <dbReference type="Proteomes" id="UP000027135"/>
    </source>
</evidence>
<sequence>MRGLVYKLVEELCASSSAGSNTTKMSAVQLLVVLFVAATSCHDVVRVPLQQVVFRGAEKHQIIAADGTTEEVIMAPKVSR</sequence>
<keyword evidence="2" id="KW-1185">Reference proteome</keyword>
<dbReference type="InParanoid" id="A0A067QSG6"/>
<reference evidence="1 2" key="1">
    <citation type="journal article" date="2014" name="Nat. Commun.">
        <title>Molecular traces of alternative social organization in a termite genome.</title>
        <authorList>
            <person name="Terrapon N."/>
            <person name="Li C."/>
            <person name="Robertson H.M."/>
            <person name="Ji L."/>
            <person name="Meng X."/>
            <person name="Booth W."/>
            <person name="Chen Z."/>
            <person name="Childers C.P."/>
            <person name="Glastad K.M."/>
            <person name="Gokhale K."/>
            <person name="Gowin J."/>
            <person name="Gronenberg W."/>
            <person name="Hermansen R.A."/>
            <person name="Hu H."/>
            <person name="Hunt B.G."/>
            <person name="Huylmans A.K."/>
            <person name="Khalil S.M."/>
            <person name="Mitchell R.D."/>
            <person name="Munoz-Torres M.C."/>
            <person name="Mustard J.A."/>
            <person name="Pan H."/>
            <person name="Reese J.T."/>
            <person name="Scharf M.E."/>
            <person name="Sun F."/>
            <person name="Vogel H."/>
            <person name="Xiao J."/>
            <person name="Yang W."/>
            <person name="Yang Z."/>
            <person name="Yang Z."/>
            <person name="Zhou J."/>
            <person name="Zhu J."/>
            <person name="Brent C.S."/>
            <person name="Elsik C.G."/>
            <person name="Goodisman M.A."/>
            <person name="Liberles D.A."/>
            <person name="Roe R.M."/>
            <person name="Vargo E.L."/>
            <person name="Vilcinskas A."/>
            <person name="Wang J."/>
            <person name="Bornberg-Bauer E."/>
            <person name="Korb J."/>
            <person name="Zhang G."/>
            <person name="Liebig J."/>
        </authorList>
    </citation>
    <scope>NUCLEOTIDE SEQUENCE [LARGE SCALE GENOMIC DNA]</scope>
    <source>
        <tissue evidence="1">Whole organism</tissue>
    </source>
</reference>
<name>A0A067QSG6_ZOONE</name>
<proteinExistence type="predicted"/>
<organism evidence="1 2">
    <name type="scientific">Zootermopsis nevadensis</name>
    <name type="common">Dampwood termite</name>
    <dbReference type="NCBI Taxonomy" id="136037"/>
    <lineage>
        <taxon>Eukaryota</taxon>
        <taxon>Metazoa</taxon>
        <taxon>Ecdysozoa</taxon>
        <taxon>Arthropoda</taxon>
        <taxon>Hexapoda</taxon>
        <taxon>Insecta</taxon>
        <taxon>Pterygota</taxon>
        <taxon>Neoptera</taxon>
        <taxon>Polyneoptera</taxon>
        <taxon>Dictyoptera</taxon>
        <taxon>Blattodea</taxon>
        <taxon>Blattoidea</taxon>
        <taxon>Termitoidae</taxon>
        <taxon>Termopsidae</taxon>
        <taxon>Zootermopsis</taxon>
    </lineage>
</organism>
<accession>A0A067QSG6</accession>
<dbReference type="EMBL" id="KK869217">
    <property type="protein sequence ID" value="KDR08318.1"/>
    <property type="molecule type" value="Genomic_DNA"/>
</dbReference>
<gene>
    <name evidence="1" type="ORF">L798_02034</name>
</gene>
<evidence type="ECO:0000313" key="1">
    <source>
        <dbReference type="EMBL" id="KDR08318.1"/>
    </source>
</evidence>